<dbReference type="OrthoDB" id="2013293at2759"/>
<dbReference type="GO" id="GO:0015979">
    <property type="term" value="P:photosynthesis"/>
    <property type="evidence" value="ECO:0007669"/>
    <property type="project" value="InterPro"/>
</dbReference>
<dbReference type="Gene3D" id="3.40.1000.10">
    <property type="entry name" value="Mog1/PsbP, alpha/beta/alpha sandwich"/>
    <property type="match status" value="1"/>
</dbReference>
<feature type="domain" description="PsbP C-terminal" evidence="1">
    <location>
        <begin position="91"/>
        <end position="267"/>
    </location>
</feature>
<dbReference type="Proteomes" id="UP000232323">
    <property type="component" value="Unassembled WGS sequence"/>
</dbReference>
<dbReference type="STRING" id="1157962.A0A250XQU7"/>
<keyword evidence="3" id="KW-1185">Reference proteome</keyword>
<gene>
    <name evidence="2" type="ORF">CEUSTIGMA_g12850.t1</name>
</gene>
<dbReference type="EMBL" id="BEGY01000168">
    <property type="protein sequence ID" value="GAX85434.1"/>
    <property type="molecule type" value="Genomic_DNA"/>
</dbReference>
<name>A0A250XQU7_9CHLO</name>
<accession>A0A250XQU7</accession>
<evidence type="ECO:0000313" key="3">
    <source>
        <dbReference type="Proteomes" id="UP000232323"/>
    </source>
</evidence>
<dbReference type="GO" id="GO:0019898">
    <property type="term" value="C:extrinsic component of membrane"/>
    <property type="evidence" value="ECO:0007669"/>
    <property type="project" value="InterPro"/>
</dbReference>
<dbReference type="GO" id="GO:0005509">
    <property type="term" value="F:calcium ion binding"/>
    <property type="evidence" value="ECO:0007669"/>
    <property type="project" value="InterPro"/>
</dbReference>
<dbReference type="InterPro" id="IPR002683">
    <property type="entry name" value="PsbP_C"/>
</dbReference>
<protein>
    <recommendedName>
        <fullName evidence="1">PsbP C-terminal domain-containing protein</fullName>
    </recommendedName>
</protein>
<proteinExistence type="predicted"/>
<dbReference type="SUPFAM" id="SSF55724">
    <property type="entry name" value="Mog1p/PsbP-like"/>
    <property type="match status" value="1"/>
</dbReference>
<sequence>MNFKFQRIVKSSTSEACGVIRHTTLRKASRDHRRCVLACFNTEDSTLERRVDQYVNLEINRRQLLLSMPSAAALILPGAERRANATEVPGASVYEDAVDKFKLTVPAGWASGQGTIPGAVPGPSGVRRTLAFFPDDPSVQDISVTVVVTNVSVEFTKLSSFGNIDSFADNLVSSQDRSMMLRQPSWARKPNEVIQVAELVSCKATSNKYFVEYTIEKIPGPKRHLYSSFILGSNGRYNRLYTVTGQCLEEDVPKYGNLISSSVASLSADLLPNV</sequence>
<dbReference type="PANTHER" id="PTHR31407:SF17">
    <property type="entry name" value="PSBP DOMAIN-CONTAINING PROTEIN 3, CHLOROPLASTIC"/>
    <property type="match status" value="1"/>
</dbReference>
<comment type="caution">
    <text evidence="2">The sequence shown here is derived from an EMBL/GenBank/DDBJ whole genome shotgun (WGS) entry which is preliminary data.</text>
</comment>
<dbReference type="AlphaFoldDB" id="A0A250XQU7"/>
<dbReference type="GO" id="GO:0009654">
    <property type="term" value="C:photosystem II oxygen evolving complex"/>
    <property type="evidence" value="ECO:0007669"/>
    <property type="project" value="InterPro"/>
</dbReference>
<evidence type="ECO:0000259" key="1">
    <source>
        <dbReference type="Pfam" id="PF01789"/>
    </source>
</evidence>
<dbReference type="PANTHER" id="PTHR31407">
    <property type="match status" value="1"/>
</dbReference>
<evidence type="ECO:0000313" key="2">
    <source>
        <dbReference type="EMBL" id="GAX85434.1"/>
    </source>
</evidence>
<reference evidence="2 3" key="1">
    <citation type="submission" date="2017-08" db="EMBL/GenBank/DDBJ databases">
        <title>Acidophilic green algal genome provides insights into adaptation to an acidic environment.</title>
        <authorList>
            <person name="Hirooka S."/>
            <person name="Hirose Y."/>
            <person name="Kanesaki Y."/>
            <person name="Higuchi S."/>
            <person name="Fujiwara T."/>
            <person name="Onuma R."/>
            <person name="Era A."/>
            <person name="Ohbayashi R."/>
            <person name="Uzuka A."/>
            <person name="Nozaki H."/>
            <person name="Yoshikawa H."/>
            <person name="Miyagishima S.Y."/>
        </authorList>
    </citation>
    <scope>NUCLEOTIDE SEQUENCE [LARGE SCALE GENOMIC DNA]</scope>
    <source>
        <strain evidence="2 3">NIES-2499</strain>
    </source>
</reference>
<dbReference type="InterPro" id="IPR016123">
    <property type="entry name" value="Mog1/PsbP_a/b/a-sand"/>
</dbReference>
<organism evidence="2 3">
    <name type="scientific">Chlamydomonas eustigma</name>
    <dbReference type="NCBI Taxonomy" id="1157962"/>
    <lineage>
        <taxon>Eukaryota</taxon>
        <taxon>Viridiplantae</taxon>
        <taxon>Chlorophyta</taxon>
        <taxon>core chlorophytes</taxon>
        <taxon>Chlorophyceae</taxon>
        <taxon>CS clade</taxon>
        <taxon>Chlamydomonadales</taxon>
        <taxon>Chlamydomonadaceae</taxon>
        <taxon>Chlamydomonas</taxon>
    </lineage>
</organism>
<dbReference type="Pfam" id="PF01789">
    <property type="entry name" value="PsbP"/>
    <property type="match status" value="1"/>
</dbReference>